<evidence type="ECO:0000313" key="2">
    <source>
        <dbReference type="EMBL" id="KDR77640.1"/>
    </source>
</evidence>
<dbReference type="OrthoDB" id="4642857at2759"/>
<dbReference type="AlphaFoldDB" id="A0A067T373"/>
<keyword evidence="1" id="KW-0812">Transmembrane</keyword>
<protein>
    <submittedName>
        <fullName evidence="2">Uncharacterized protein</fullName>
    </submittedName>
</protein>
<name>A0A067T373_GALM3</name>
<keyword evidence="3" id="KW-1185">Reference proteome</keyword>
<accession>A0A067T373</accession>
<dbReference type="EMBL" id="KL142376">
    <property type="protein sequence ID" value="KDR77640.1"/>
    <property type="molecule type" value="Genomic_DNA"/>
</dbReference>
<organism evidence="2 3">
    <name type="scientific">Galerina marginata (strain CBS 339.88)</name>
    <dbReference type="NCBI Taxonomy" id="685588"/>
    <lineage>
        <taxon>Eukaryota</taxon>
        <taxon>Fungi</taxon>
        <taxon>Dikarya</taxon>
        <taxon>Basidiomycota</taxon>
        <taxon>Agaricomycotina</taxon>
        <taxon>Agaricomycetes</taxon>
        <taxon>Agaricomycetidae</taxon>
        <taxon>Agaricales</taxon>
        <taxon>Agaricineae</taxon>
        <taxon>Strophariaceae</taxon>
        <taxon>Galerina</taxon>
    </lineage>
</organism>
<keyword evidence="1" id="KW-0472">Membrane</keyword>
<reference evidence="3" key="1">
    <citation type="journal article" date="2014" name="Proc. Natl. Acad. Sci. U.S.A.">
        <title>Extensive sampling of basidiomycete genomes demonstrates inadequacy of the white-rot/brown-rot paradigm for wood decay fungi.</title>
        <authorList>
            <person name="Riley R."/>
            <person name="Salamov A.A."/>
            <person name="Brown D.W."/>
            <person name="Nagy L.G."/>
            <person name="Floudas D."/>
            <person name="Held B.W."/>
            <person name="Levasseur A."/>
            <person name="Lombard V."/>
            <person name="Morin E."/>
            <person name="Otillar R."/>
            <person name="Lindquist E.A."/>
            <person name="Sun H."/>
            <person name="LaButti K.M."/>
            <person name="Schmutz J."/>
            <person name="Jabbour D."/>
            <person name="Luo H."/>
            <person name="Baker S.E."/>
            <person name="Pisabarro A.G."/>
            <person name="Walton J.D."/>
            <person name="Blanchette R.A."/>
            <person name="Henrissat B."/>
            <person name="Martin F."/>
            <person name="Cullen D."/>
            <person name="Hibbett D.S."/>
            <person name="Grigoriev I.V."/>
        </authorList>
    </citation>
    <scope>NUCLEOTIDE SEQUENCE [LARGE SCALE GENOMIC DNA]</scope>
    <source>
        <strain evidence="3">CBS 339.88</strain>
    </source>
</reference>
<feature type="transmembrane region" description="Helical" evidence="1">
    <location>
        <begin position="184"/>
        <end position="206"/>
    </location>
</feature>
<proteinExistence type="predicted"/>
<dbReference type="HOGENOM" id="CLU_081355_0_0_1"/>
<dbReference type="Proteomes" id="UP000027222">
    <property type="component" value="Unassembled WGS sequence"/>
</dbReference>
<keyword evidence="1" id="KW-1133">Transmembrane helix</keyword>
<evidence type="ECO:0000256" key="1">
    <source>
        <dbReference type="SAM" id="Phobius"/>
    </source>
</evidence>
<gene>
    <name evidence="2" type="ORF">GALMADRAFT_138716</name>
</gene>
<evidence type="ECO:0000313" key="3">
    <source>
        <dbReference type="Proteomes" id="UP000027222"/>
    </source>
</evidence>
<dbReference type="CDD" id="cd12087">
    <property type="entry name" value="TM_EGFR-like"/>
    <property type="match status" value="1"/>
</dbReference>
<sequence length="298" mass="32206">MPFSKETMIVTLKNSALFVVFANLIPVANAISFHYRFYDNYSCDHNSPSQDTYPPIGLDLLLGSENQCLSAPQNGNWTNVELDNPLTTGGLTLTTFCNINCEGAGSSEQYNTHCFIPAPNCFIGSFSVAQTASGVQNSSSTQPSITPISNLSTVTVTQISIGIGSSSPTQLSNTSKSKNSTGTVIGGAIGGVVAIACLIFLPFFLLRRARKRQRISPFGIPELSTHFIPSSTATVINERHPVSLTPIRGQATKMFIRPDHSSRPPIVSSYRSQIHRQEGGRVRFSETEGTLVQLSPLY</sequence>